<comment type="similarity">
    <text evidence="1 6">Belongs to the bacterial solute-binding protein 9 family.</text>
</comment>
<dbReference type="Gene3D" id="3.40.50.1980">
    <property type="entry name" value="Nitrogenase molybdenum iron protein domain"/>
    <property type="match status" value="2"/>
</dbReference>
<dbReference type="InterPro" id="IPR006129">
    <property type="entry name" value="AdhesinB"/>
</dbReference>
<dbReference type="InterPro" id="IPR006128">
    <property type="entry name" value="Lipoprotein_PsaA-like"/>
</dbReference>
<feature type="chain" id="PRO_5012549400" description="High-affinity zinc uptake system protein ZnuA" evidence="8">
    <location>
        <begin position="22"/>
        <end position="296"/>
    </location>
</feature>
<dbReference type="PRINTS" id="PR00690">
    <property type="entry name" value="ADHESNFAMILY"/>
</dbReference>
<evidence type="ECO:0000256" key="2">
    <source>
        <dbReference type="ARBA" id="ARBA00015915"/>
    </source>
</evidence>
<dbReference type="InterPro" id="IPR006127">
    <property type="entry name" value="ZnuA-like"/>
</dbReference>
<feature type="signal peptide" evidence="8">
    <location>
        <begin position="1"/>
        <end position="21"/>
    </location>
</feature>
<comment type="caution">
    <text evidence="9">The sequence shown here is derived from an EMBL/GenBank/DDBJ whole genome shotgun (WGS) entry which is preliminary data.</text>
</comment>
<evidence type="ECO:0000256" key="4">
    <source>
        <dbReference type="ARBA" id="ARBA00022729"/>
    </source>
</evidence>
<evidence type="ECO:0000256" key="5">
    <source>
        <dbReference type="ARBA" id="ARBA00022906"/>
    </source>
</evidence>
<evidence type="ECO:0000256" key="6">
    <source>
        <dbReference type="RuleBase" id="RU003512"/>
    </source>
</evidence>
<dbReference type="AlphaFoldDB" id="A0A1T2CHH0"/>
<dbReference type="PRINTS" id="PR00691">
    <property type="entry name" value="ADHESINB"/>
</dbReference>
<evidence type="ECO:0000256" key="1">
    <source>
        <dbReference type="ARBA" id="ARBA00011028"/>
    </source>
</evidence>
<dbReference type="GO" id="GO:0007155">
    <property type="term" value="P:cell adhesion"/>
    <property type="evidence" value="ECO:0007669"/>
    <property type="project" value="InterPro"/>
</dbReference>
<protein>
    <recommendedName>
        <fullName evidence="2">High-affinity zinc uptake system protein ZnuA</fullName>
    </recommendedName>
</protein>
<dbReference type="EMBL" id="MPNX01000021">
    <property type="protein sequence ID" value="OOY34164.1"/>
    <property type="molecule type" value="Genomic_DNA"/>
</dbReference>
<dbReference type="RefSeq" id="WP_179115884.1">
    <property type="nucleotide sequence ID" value="NZ_MPPX01000104.1"/>
</dbReference>
<evidence type="ECO:0000313" key="9">
    <source>
        <dbReference type="EMBL" id="OOY34164.1"/>
    </source>
</evidence>
<keyword evidence="5" id="KW-0864">Zinc transport</keyword>
<keyword evidence="3 6" id="KW-0813">Transport</keyword>
<dbReference type="SUPFAM" id="SSF53807">
    <property type="entry name" value="Helical backbone' metal receptor"/>
    <property type="match status" value="1"/>
</dbReference>
<sequence length="296" mass="32443">MKKNRITLALLLLLLSAPLSAASLKLFTSVLPIASLVSLVGGERVSVEALVTAGHDPVTYDPQPSQLQRLGEADLYFTSGLPFEKVWMGKIRALNPRMKIIDLRQNLPVDAEDGTDSDQHESHPHGHGYGHGHGHEGGDPHVWTSPANIDVILALIAEELTANDPHGADYYQGNLQAAQQRFRQVDRRAVEVLPVIESPYFLVFHPAWGYLASEYGLVQVVIEMDGKEPGPRRLAELIEMAGQKGIGKIFVQPQFDQRIAAVIADAIDAKLVVVDPLSDDLVQSLNDFLDAMQVLE</sequence>
<dbReference type="GO" id="GO:0046872">
    <property type="term" value="F:metal ion binding"/>
    <property type="evidence" value="ECO:0007669"/>
    <property type="project" value="InterPro"/>
</dbReference>
<evidence type="ECO:0000256" key="7">
    <source>
        <dbReference type="SAM" id="MobiDB-lite"/>
    </source>
</evidence>
<proteinExistence type="inferred from homology"/>
<dbReference type="PANTHER" id="PTHR42953">
    <property type="entry name" value="HIGH-AFFINITY ZINC UPTAKE SYSTEM PROTEIN ZNUA-RELATED"/>
    <property type="match status" value="1"/>
</dbReference>
<keyword evidence="4 8" id="KW-0732">Signal</keyword>
<gene>
    <name evidence="9" type="ORF">BOV88_11565</name>
</gene>
<dbReference type="PANTHER" id="PTHR42953:SF3">
    <property type="entry name" value="HIGH-AFFINITY ZINC UPTAKE SYSTEM PROTEIN ZNUA"/>
    <property type="match status" value="1"/>
</dbReference>
<accession>A0A1T2CHH0</accession>
<organism evidence="9 10">
    <name type="scientific">Solemya velum gill symbiont</name>
    <dbReference type="NCBI Taxonomy" id="2340"/>
    <lineage>
        <taxon>Bacteria</taxon>
        <taxon>Pseudomonadati</taxon>
        <taxon>Pseudomonadota</taxon>
        <taxon>Gammaproteobacteria</taxon>
        <taxon>sulfur-oxidizing symbionts</taxon>
    </lineage>
</organism>
<reference evidence="9 10" key="1">
    <citation type="submission" date="2016-11" db="EMBL/GenBank/DDBJ databases">
        <title>Mixed transmission modes and dynamic genome evolution in an obligate animal-bacterial symbiosis.</title>
        <authorList>
            <person name="Russell S.L."/>
            <person name="Corbett-Detig R.B."/>
            <person name="Cavanaugh C.M."/>
        </authorList>
    </citation>
    <scope>NUCLEOTIDE SEQUENCE [LARGE SCALE GENOMIC DNA]</scope>
    <source>
        <strain evidence="9">MA-KB16</strain>
    </source>
</reference>
<evidence type="ECO:0000256" key="8">
    <source>
        <dbReference type="SAM" id="SignalP"/>
    </source>
</evidence>
<keyword evidence="5" id="KW-0406">Ion transport</keyword>
<name>A0A1T2CHH0_SOVGS</name>
<dbReference type="Proteomes" id="UP000190962">
    <property type="component" value="Unassembled WGS sequence"/>
</dbReference>
<feature type="region of interest" description="Disordered" evidence="7">
    <location>
        <begin position="109"/>
        <end position="141"/>
    </location>
</feature>
<dbReference type="Pfam" id="PF01297">
    <property type="entry name" value="ZnuA"/>
    <property type="match status" value="1"/>
</dbReference>
<evidence type="ECO:0000313" key="10">
    <source>
        <dbReference type="Proteomes" id="UP000190962"/>
    </source>
</evidence>
<evidence type="ECO:0000256" key="3">
    <source>
        <dbReference type="ARBA" id="ARBA00022448"/>
    </source>
</evidence>
<dbReference type="GO" id="GO:0006829">
    <property type="term" value="P:zinc ion transport"/>
    <property type="evidence" value="ECO:0007669"/>
    <property type="project" value="UniProtKB-KW"/>
</dbReference>
<dbReference type="InterPro" id="IPR050492">
    <property type="entry name" value="Bact_metal-bind_prot9"/>
</dbReference>
<keyword evidence="5" id="KW-0862">Zinc</keyword>